<evidence type="ECO:0000313" key="2">
    <source>
        <dbReference type="Proteomes" id="UP000789901"/>
    </source>
</evidence>
<dbReference type="Proteomes" id="UP000789901">
    <property type="component" value="Unassembled WGS sequence"/>
</dbReference>
<name>A0ABN7WBJ4_GIGMA</name>
<sequence>MDTSVDYKSVSMDMKTQNLEKASSIEMFNNSAMDTSELEIFHDMMKIEDIDGYEEAVKKYLQVEQHHRALGNTLY</sequence>
<organism evidence="1 2">
    <name type="scientific">Gigaspora margarita</name>
    <dbReference type="NCBI Taxonomy" id="4874"/>
    <lineage>
        <taxon>Eukaryota</taxon>
        <taxon>Fungi</taxon>
        <taxon>Fungi incertae sedis</taxon>
        <taxon>Mucoromycota</taxon>
        <taxon>Glomeromycotina</taxon>
        <taxon>Glomeromycetes</taxon>
        <taxon>Diversisporales</taxon>
        <taxon>Gigasporaceae</taxon>
        <taxon>Gigaspora</taxon>
    </lineage>
</organism>
<gene>
    <name evidence="1" type="ORF">GMARGA_LOCUS28811</name>
</gene>
<evidence type="ECO:0000313" key="1">
    <source>
        <dbReference type="EMBL" id="CAG8825319.1"/>
    </source>
</evidence>
<dbReference type="EMBL" id="CAJVQB010037566">
    <property type="protein sequence ID" value="CAG8825319.1"/>
    <property type="molecule type" value="Genomic_DNA"/>
</dbReference>
<reference evidence="1 2" key="1">
    <citation type="submission" date="2021-06" db="EMBL/GenBank/DDBJ databases">
        <authorList>
            <person name="Kallberg Y."/>
            <person name="Tangrot J."/>
            <person name="Rosling A."/>
        </authorList>
    </citation>
    <scope>NUCLEOTIDE SEQUENCE [LARGE SCALE GENOMIC DNA]</scope>
    <source>
        <strain evidence="1 2">120-4 pot B 10/14</strain>
    </source>
</reference>
<keyword evidence="2" id="KW-1185">Reference proteome</keyword>
<protein>
    <submittedName>
        <fullName evidence="1">16547_t:CDS:1</fullName>
    </submittedName>
</protein>
<proteinExistence type="predicted"/>
<accession>A0ABN7WBJ4</accession>
<feature type="non-terminal residue" evidence="1">
    <location>
        <position position="75"/>
    </location>
</feature>
<comment type="caution">
    <text evidence="1">The sequence shown here is derived from an EMBL/GenBank/DDBJ whole genome shotgun (WGS) entry which is preliminary data.</text>
</comment>